<name>E3K4M6_PUCGT</name>
<dbReference type="HOGENOM" id="CLU_005992_0_1_1"/>
<accession>E3K4M6</accession>
<feature type="compositionally biased region" description="Basic and acidic residues" evidence="1">
    <location>
        <begin position="110"/>
        <end position="133"/>
    </location>
</feature>
<dbReference type="PANTHER" id="PTHR48147:SF3">
    <property type="entry name" value="MYELIN TRANSCRIPTION FACTOR 1-LIKE PROTEIN"/>
    <property type="match status" value="1"/>
</dbReference>
<feature type="compositionally biased region" description="Polar residues" evidence="1">
    <location>
        <begin position="1332"/>
        <end position="1344"/>
    </location>
</feature>
<evidence type="ECO:0000256" key="1">
    <source>
        <dbReference type="SAM" id="MobiDB-lite"/>
    </source>
</evidence>
<proteinExistence type="predicted"/>
<organism evidence="2 3">
    <name type="scientific">Puccinia graminis f. sp. tritici (strain CRL 75-36-700-3 / race SCCL)</name>
    <name type="common">Black stem rust fungus</name>
    <dbReference type="NCBI Taxonomy" id="418459"/>
    <lineage>
        <taxon>Eukaryota</taxon>
        <taxon>Fungi</taxon>
        <taxon>Dikarya</taxon>
        <taxon>Basidiomycota</taxon>
        <taxon>Pucciniomycotina</taxon>
        <taxon>Pucciniomycetes</taxon>
        <taxon>Pucciniales</taxon>
        <taxon>Pucciniaceae</taxon>
        <taxon>Puccinia</taxon>
    </lineage>
</organism>
<dbReference type="RefSeq" id="XP_003323611.1">
    <property type="nucleotide sequence ID" value="XM_003323563.2"/>
</dbReference>
<keyword evidence="3" id="KW-1185">Reference proteome</keyword>
<feature type="region of interest" description="Disordered" evidence="1">
    <location>
        <begin position="1101"/>
        <end position="1142"/>
    </location>
</feature>
<feature type="region of interest" description="Disordered" evidence="1">
    <location>
        <begin position="1"/>
        <end position="150"/>
    </location>
</feature>
<dbReference type="Proteomes" id="UP000008783">
    <property type="component" value="Unassembled WGS sequence"/>
</dbReference>
<feature type="compositionally biased region" description="Basic and acidic residues" evidence="1">
    <location>
        <begin position="691"/>
        <end position="701"/>
    </location>
</feature>
<evidence type="ECO:0000313" key="2">
    <source>
        <dbReference type="EMBL" id="EFP79192.1"/>
    </source>
</evidence>
<feature type="compositionally biased region" description="Acidic residues" evidence="1">
    <location>
        <begin position="98"/>
        <end position="109"/>
    </location>
</feature>
<feature type="compositionally biased region" description="Polar residues" evidence="1">
    <location>
        <begin position="39"/>
        <end position="48"/>
    </location>
</feature>
<evidence type="ECO:0000313" key="3">
    <source>
        <dbReference type="Proteomes" id="UP000008783"/>
    </source>
</evidence>
<feature type="compositionally biased region" description="Polar residues" evidence="1">
    <location>
        <begin position="1281"/>
        <end position="1292"/>
    </location>
</feature>
<feature type="region of interest" description="Disordered" evidence="1">
    <location>
        <begin position="691"/>
        <end position="719"/>
    </location>
</feature>
<sequence length="1351" mass="151328">MSEPRTTGDESILPTGATDARESNNDAGVDPRPQPLFNPPSTASTPLGTNPPSPWIITPPELLFTASPHLETPNIDSEMRIKINSQTDNNRIEKSEGFEDEEVAEEEVDHLDQSDHGPDHDREEDSRSEDGHPEANIADSDDTDAVRDPQGNAKEWFLPNLEDTFETYIDHGCILDKQGYPIYPNGKTIFVRKPGEMVTNFGTVGFSKTSSSNKRGINNDWKVVCYFCLGALKLEEGKTKCPGKSGKCKGNVTHKKCCRNSVAVRFDYHLPTGWGLLRHKGTHPHPWPEAKKPDPMSKDELKAEILKNPSAGALKLKTGKRTDPAAGANSVTEIHPAYINKDRLAYYRRKMLVELNLVPDKLGGGIGDKFVLDMFAWAARGLLITSASFLPQNEHFTFQTQWMADRLLARDENNQVYSGGLISDVTYRYFETGYLLSTSMYCEDLHRWIPIQLTWIRGLSEEYYKLHFTTLFRQFQAAPVTPAERDTLVRQVVDFSSAQAEGFVSAYLEVFRQGTRKEVRRMLKGCREHFRQSVTRIKRNRALMTADKEEPFRKACMDLLEHQEAGGKTHEEKVDFIRRRYPKVCKWLDWWTVSDIEALLFPSRQPRLEDTPDGLPDTTNAQESMHRIYYRLSDGKQCIMVGMVDLFSFVKMLEEDWKAAMKGIPISYGANPTTDIGTTLGIVKKRKRGEGKFINDGRPPDTTDELVDGKKKKKAKLGRPPNSTNFNKSLWSAYPSYHANKDNPTRRNRCWLAAGLESLYALFSPLWLRGISGHGKDVFTAIAHHFSCRSTGELNGSNAIRSTLTRGQNMVFDVLSPKYPGRFLPGAFASCDYFLEVALDPQLHKKDEYKQLFSIDEHRTFTCELQPNKLQKHSTRDHRTLHLIEMWQTDGLLATSGMICKHCNPNKPKPKLPKNAKIQKVSSDVDIVKLLGSSENTSHHIIDRSRLAVPANGAPLHLNFYVDVTGITDKKQKNNFMGSIDWPFKINVGGATYTLISRGYWQHNHYWCKVLRSANISADKGSLTAIWLHNDAENDGYAQQINRVPSSIAGVEENTSWLLYSRDWTPSEEEYVNNAIQKIIAENPEAAGDVPFKEMNSTLIPHTTTNEVKSTPPTTVTSQAREKSPSTTTGNAPKNYTSPVKGTTPIAQLASQMNAQIARKYALDQKEPDTKQQCSLDAEVTLEIDESFLSVGDKSHGDQSFVLGDQSLGESHGDQSFVLGDQSLESHGDQSCGEDGNKDGGDQTFSLGDHTGEDGGDQTFSLGDHTGEDGGDQSFALGEQSLGNQTGNQSLADETDDHVTQTQVKHSQEDEEVPQKPPIRFKVILRPPEQRSPPSTKGKTQASRRSVRKKK</sequence>
<dbReference type="GeneID" id="10531015"/>
<dbReference type="OrthoDB" id="2624269at2759"/>
<reference key="1">
    <citation type="submission" date="2007-01" db="EMBL/GenBank/DDBJ databases">
        <title>The Genome Sequence of Puccinia graminis f. sp. tritici Strain CRL 75-36-700-3.</title>
        <authorList>
            <consortium name="The Broad Institute Genome Sequencing Platform"/>
            <person name="Birren B."/>
            <person name="Lander E."/>
            <person name="Galagan J."/>
            <person name="Nusbaum C."/>
            <person name="Devon K."/>
            <person name="Cuomo C."/>
            <person name="Jaffe D."/>
            <person name="Butler J."/>
            <person name="Alvarez P."/>
            <person name="Gnerre S."/>
            <person name="Grabherr M."/>
            <person name="Mauceli E."/>
            <person name="Brockman W."/>
            <person name="Young S."/>
            <person name="LaButti K."/>
            <person name="Sykes S."/>
            <person name="DeCaprio D."/>
            <person name="Crawford M."/>
            <person name="Koehrsen M."/>
            <person name="Engels R."/>
            <person name="Montgomery P."/>
            <person name="Pearson M."/>
            <person name="Howarth C."/>
            <person name="Larson L."/>
            <person name="White J."/>
            <person name="Zeng Q."/>
            <person name="Kodira C."/>
            <person name="Yandava C."/>
            <person name="Alvarado L."/>
            <person name="O'Leary S."/>
            <person name="Szabo L."/>
            <person name="Dean R."/>
            <person name="Schein J."/>
        </authorList>
    </citation>
    <scope>NUCLEOTIDE SEQUENCE</scope>
    <source>
        <strain>CRL 75-36-700-3</strain>
    </source>
</reference>
<gene>
    <name evidence="2" type="ORF">PGTG_05513</name>
</gene>
<dbReference type="KEGG" id="pgr:PGTG_05513"/>
<dbReference type="PANTHER" id="PTHR48147">
    <property type="entry name" value="PROTEIN CBG23787"/>
    <property type="match status" value="1"/>
</dbReference>
<dbReference type="VEuPathDB" id="FungiDB:PGTG_05513"/>
<feature type="region of interest" description="Disordered" evidence="1">
    <location>
        <begin position="1191"/>
        <end position="1351"/>
    </location>
</feature>
<reference evidence="3" key="2">
    <citation type="journal article" date="2011" name="Proc. Natl. Acad. Sci. U.S.A.">
        <title>Obligate biotrophy features unraveled by the genomic analysis of rust fungi.</title>
        <authorList>
            <person name="Duplessis S."/>
            <person name="Cuomo C.A."/>
            <person name="Lin Y.-C."/>
            <person name="Aerts A."/>
            <person name="Tisserant E."/>
            <person name="Veneault-Fourrey C."/>
            <person name="Joly D.L."/>
            <person name="Hacquard S."/>
            <person name="Amselem J."/>
            <person name="Cantarel B.L."/>
            <person name="Chiu R."/>
            <person name="Coutinho P.M."/>
            <person name="Feau N."/>
            <person name="Field M."/>
            <person name="Frey P."/>
            <person name="Gelhaye E."/>
            <person name="Goldberg J."/>
            <person name="Grabherr M.G."/>
            <person name="Kodira C.D."/>
            <person name="Kohler A."/>
            <person name="Kuees U."/>
            <person name="Lindquist E.A."/>
            <person name="Lucas S.M."/>
            <person name="Mago R."/>
            <person name="Mauceli E."/>
            <person name="Morin E."/>
            <person name="Murat C."/>
            <person name="Pangilinan J.L."/>
            <person name="Park R."/>
            <person name="Pearson M."/>
            <person name="Quesneville H."/>
            <person name="Rouhier N."/>
            <person name="Sakthikumar S."/>
            <person name="Salamov A.A."/>
            <person name="Schmutz J."/>
            <person name="Selles B."/>
            <person name="Shapiro H."/>
            <person name="Tanguay P."/>
            <person name="Tuskan G.A."/>
            <person name="Henrissat B."/>
            <person name="Van de Peer Y."/>
            <person name="Rouze P."/>
            <person name="Ellis J.G."/>
            <person name="Dodds P.N."/>
            <person name="Schein J.E."/>
            <person name="Zhong S."/>
            <person name="Hamelin R.C."/>
            <person name="Grigoriev I.V."/>
            <person name="Szabo L.J."/>
            <person name="Martin F."/>
        </authorList>
    </citation>
    <scope>NUCLEOTIDE SEQUENCE [LARGE SCALE GENOMIC DNA]</scope>
    <source>
        <strain evidence="3">CRL 75-36-700-3 / race SCCL</strain>
    </source>
</reference>
<protein>
    <recommendedName>
        <fullName evidence="4">GCM domain-containing protein</fullName>
    </recommendedName>
</protein>
<dbReference type="EMBL" id="DS178272">
    <property type="protein sequence ID" value="EFP79192.1"/>
    <property type="molecule type" value="Genomic_DNA"/>
</dbReference>
<evidence type="ECO:0008006" key="4">
    <source>
        <dbReference type="Google" id="ProtNLM"/>
    </source>
</evidence>
<dbReference type="InParanoid" id="E3K4M6"/>